<evidence type="ECO:0000313" key="1">
    <source>
        <dbReference type="EMBL" id="GGD95227.1"/>
    </source>
</evidence>
<keyword evidence="2" id="KW-1185">Reference proteome</keyword>
<reference evidence="1" key="2">
    <citation type="submission" date="2020-09" db="EMBL/GenBank/DDBJ databases">
        <authorList>
            <person name="Sun Q."/>
            <person name="Zhou Y."/>
        </authorList>
    </citation>
    <scope>NUCLEOTIDE SEQUENCE</scope>
    <source>
        <strain evidence="1">CGMCC 1.15178</strain>
    </source>
</reference>
<dbReference type="RefSeq" id="WP_188998543.1">
    <property type="nucleotide sequence ID" value="NZ_BMHP01000007.1"/>
</dbReference>
<protein>
    <recommendedName>
        <fullName evidence="3">Ketopantoate hydroxymethyltransferase</fullName>
    </recommendedName>
</protein>
<evidence type="ECO:0008006" key="3">
    <source>
        <dbReference type="Google" id="ProtNLM"/>
    </source>
</evidence>
<accession>A0A916ZG10</accession>
<dbReference type="Proteomes" id="UP000612456">
    <property type="component" value="Unassembled WGS sequence"/>
</dbReference>
<organism evidence="1 2">
    <name type="scientific">Paenibacillus nasutitermitis</name>
    <dbReference type="NCBI Taxonomy" id="1652958"/>
    <lineage>
        <taxon>Bacteria</taxon>
        <taxon>Bacillati</taxon>
        <taxon>Bacillota</taxon>
        <taxon>Bacilli</taxon>
        <taxon>Bacillales</taxon>
        <taxon>Paenibacillaceae</taxon>
        <taxon>Paenibacillus</taxon>
    </lineage>
</organism>
<dbReference type="AlphaFoldDB" id="A0A916ZG10"/>
<gene>
    <name evidence="1" type="ORF">GCM10010911_62400</name>
</gene>
<comment type="caution">
    <text evidence="1">The sequence shown here is derived from an EMBL/GenBank/DDBJ whole genome shotgun (WGS) entry which is preliminary data.</text>
</comment>
<name>A0A916ZG10_9BACL</name>
<dbReference type="EMBL" id="BMHP01000007">
    <property type="protein sequence ID" value="GGD95227.1"/>
    <property type="molecule type" value="Genomic_DNA"/>
</dbReference>
<proteinExistence type="predicted"/>
<reference evidence="1" key="1">
    <citation type="journal article" date="2014" name="Int. J. Syst. Evol. Microbiol.">
        <title>Complete genome sequence of Corynebacterium casei LMG S-19264T (=DSM 44701T), isolated from a smear-ripened cheese.</title>
        <authorList>
            <consortium name="US DOE Joint Genome Institute (JGI-PGF)"/>
            <person name="Walter F."/>
            <person name="Albersmeier A."/>
            <person name="Kalinowski J."/>
            <person name="Ruckert C."/>
        </authorList>
    </citation>
    <scope>NUCLEOTIDE SEQUENCE</scope>
    <source>
        <strain evidence="1">CGMCC 1.15178</strain>
    </source>
</reference>
<sequence length="94" mass="10204">MTIATSFISDIAGYIEARIAKIVLNETFTITSFEVKSIIGSTVSLRYKVPNGSVAAITRIELKDASNRIISSNDVNIPVTADALFLQTINIQEV</sequence>
<evidence type="ECO:0000313" key="2">
    <source>
        <dbReference type="Proteomes" id="UP000612456"/>
    </source>
</evidence>